<gene>
    <name evidence="2" type="ORF">CLUMA_CG011210</name>
</gene>
<reference evidence="2 3" key="1">
    <citation type="submission" date="2015-04" db="EMBL/GenBank/DDBJ databases">
        <authorList>
            <person name="Syromyatnikov M.Y."/>
            <person name="Popov V.N."/>
        </authorList>
    </citation>
    <scope>NUCLEOTIDE SEQUENCE [LARGE SCALE GENOMIC DNA]</scope>
</reference>
<dbReference type="STRING" id="568069.A0A1J1IDJ9"/>
<feature type="compositionally biased region" description="Basic and acidic residues" evidence="1">
    <location>
        <begin position="32"/>
        <end position="49"/>
    </location>
</feature>
<proteinExistence type="predicted"/>
<name>A0A1J1IDJ9_9DIPT</name>
<protein>
    <submittedName>
        <fullName evidence="2">CLUMA_CG011210, isoform A</fullName>
    </submittedName>
</protein>
<dbReference type="OrthoDB" id="8196889at2759"/>
<accession>A0A1J1IDJ9</accession>
<evidence type="ECO:0000313" key="3">
    <source>
        <dbReference type="Proteomes" id="UP000183832"/>
    </source>
</evidence>
<organism evidence="2 3">
    <name type="scientific">Clunio marinus</name>
    <dbReference type="NCBI Taxonomy" id="568069"/>
    <lineage>
        <taxon>Eukaryota</taxon>
        <taxon>Metazoa</taxon>
        <taxon>Ecdysozoa</taxon>
        <taxon>Arthropoda</taxon>
        <taxon>Hexapoda</taxon>
        <taxon>Insecta</taxon>
        <taxon>Pterygota</taxon>
        <taxon>Neoptera</taxon>
        <taxon>Endopterygota</taxon>
        <taxon>Diptera</taxon>
        <taxon>Nematocera</taxon>
        <taxon>Chironomoidea</taxon>
        <taxon>Chironomidae</taxon>
        <taxon>Clunio</taxon>
    </lineage>
</organism>
<dbReference type="Proteomes" id="UP000183832">
    <property type="component" value="Unassembled WGS sequence"/>
</dbReference>
<evidence type="ECO:0000313" key="2">
    <source>
        <dbReference type="EMBL" id="CRK97834.1"/>
    </source>
</evidence>
<keyword evidence="3" id="KW-1185">Reference proteome</keyword>
<sequence length="227" mass="26563">MSSSESDNEELKKFAESLDSTVFSNKLYGSEPQEKVSKENESEKNLKSQRHLDIEENVFHSEINVSSSMQKFIGDKLSKLIENRIELIEVKMKKNQNNDSEIIDNVRLLSGCTEPVKYLEEPDDINVDRKKIPIKRRIIEEEELSDTKKIELAASNLKNLEEEVNQWDRKTKKKPFEYKNKNGIGYLKEELNEFTKIRNKNNWNESKIKSNKFHNSSMCDTVKKKSI</sequence>
<feature type="region of interest" description="Disordered" evidence="1">
    <location>
        <begin position="29"/>
        <end position="49"/>
    </location>
</feature>
<dbReference type="EMBL" id="CVRI01000047">
    <property type="protein sequence ID" value="CRK97834.1"/>
    <property type="molecule type" value="Genomic_DNA"/>
</dbReference>
<dbReference type="AlphaFoldDB" id="A0A1J1IDJ9"/>
<evidence type="ECO:0000256" key="1">
    <source>
        <dbReference type="SAM" id="MobiDB-lite"/>
    </source>
</evidence>